<evidence type="ECO:0000313" key="3">
    <source>
        <dbReference type="EMBL" id="BDG06552.1"/>
    </source>
</evidence>
<accession>A0ABN6N008</accession>
<evidence type="ECO:0000256" key="1">
    <source>
        <dbReference type="SAM" id="Phobius"/>
    </source>
</evidence>
<organism evidence="3 4">
    <name type="scientific">Anaeromyxobacter oryzae</name>
    <dbReference type="NCBI Taxonomy" id="2918170"/>
    <lineage>
        <taxon>Bacteria</taxon>
        <taxon>Pseudomonadati</taxon>
        <taxon>Myxococcota</taxon>
        <taxon>Myxococcia</taxon>
        <taxon>Myxococcales</taxon>
        <taxon>Cystobacterineae</taxon>
        <taxon>Anaeromyxobacteraceae</taxon>
        <taxon>Anaeromyxobacter</taxon>
    </lineage>
</organism>
<reference evidence="4" key="1">
    <citation type="journal article" date="2022" name="Int. J. Syst. Evol. Microbiol.">
        <title>Anaeromyxobacter oryzae sp. nov., Anaeromyxobacter diazotrophicus sp. nov. and Anaeromyxobacter paludicola sp. nov., isolated from paddy soils.</title>
        <authorList>
            <person name="Itoh H."/>
            <person name="Xu Z."/>
            <person name="Mise K."/>
            <person name="Masuda Y."/>
            <person name="Ushijima N."/>
            <person name="Hayakawa C."/>
            <person name="Shiratori Y."/>
            <person name="Senoo K."/>
        </authorList>
    </citation>
    <scope>NUCLEOTIDE SEQUENCE [LARGE SCALE GENOMIC DNA]</scope>
    <source>
        <strain evidence="4">Red232</strain>
    </source>
</reference>
<dbReference type="InterPro" id="IPR021309">
    <property type="entry name" value="YgaP-like_TM"/>
</dbReference>
<dbReference type="EMBL" id="AP025591">
    <property type="protein sequence ID" value="BDG06552.1"/>
    <property type="molecule type" value="Genomic_DNA"/>
</dbReference>
<feature type="transmembrane region" description="Helical" evidence="1">
    <location>
        <begin position="36"/>
        <end position="53"/>
    </location>
</feature>
<keyword evidence="1" id="KW-0812">Transmembrane</keyword>
<feature type="transmembrane region" description="Helical" evidence="1">
    <location>
        <begin position="12"/>
        <end position="30"/>
    </location>
</feature>
<keyword evidence="4" id="KW-1185">Reference proteome</keyword>
<evidence type="ECO:0000259" key="2">
    <source>
        <dbReference type="Pfam" id="PF11127"/>
    </source>
</evidence>
<dbReference type="Pfam" id="PF11127">
    <property type="entry name" value="YgaP-like_TM"/>
    <property type="match status" value="1"/>
</dbReference>
<dbReference type="Proteomes" id="UP001162891">
    <property type="component" value="Chromosome"/>
</dbReference>
<keyword evidence="1" id="KW-1133">Transmembrane helix</keyword>
<sequence length="72" mass="7591">MTNEGTLDRTIRIVLGLSLIALVFFGPHSMWGLAGFVPLATGLVGFCPLYRLVGVSTCKPAARTRPAPGHPA</sequence>
<dbReference type="RefSeq" id="WP_248356829.1">
    <property type="nucleotide sequence ID" value="NZ_AP025591.1"/>
</dbReference>
<protein>
    <recommendedName>
        <fullName evidence="2">Inner membrane protein YgaP-like transmembrane domain-containing protein</fullName>
    </recommendedName>
</protein>
<feature type="domain" description="Inner membrane protein YgaP-like transmembrane" evidence="2">
    <location>
        <begin position="1"/>
        <end position="60"/>
    </location>
</feature>
<keyword evidence="1" id="KW-0472">Membrane</keyword>
<name>A0ABN6N008_9BACT</name>
<gene>
    <name evidence="3" type="ORF">AMOR_55480</name>
</gene>
<proteinExistence type="predicted"/>
<evidence type="ECO:0000313" key="4">
    <source>
        <dbReference type="Proteomes" id="UP001162891"/>
    </source>
</evidence>